<dbReference type="OrthoDB" id="5297198at2"/>
<proteinExistence type="predicted"/>
<evidence type="ECO:0000313" key="3">
    <source>
        <dbReference type="Proteomes" id="UP000075320"/>
    </source>
</evidence>
<accession>A0A150WPP6</accession>
<evidence type="ECO:0000256" key="1">
    <source>
        <dbReference type="SAM" id="SignalP"/>
    </source>
</evidence>
<dbReference type="EMBL" id="LUKE01000001">
    <property type="protein sequence ID" value="KYG66277.1"/>
    <property type="molecule type" value="Genomic_DNA"/>
</dbReference>
<sequence>MKSLVLALSLVIGFASTQASAAYPYSCGQLLEQKAKLAAQMEYLSEKINSSFNQDALDLYMDQYEALQARYLNVADKIENNCK</sequence>
<dbReference type="Proteomes" id="UP000075320">
    <property type="component" value="Unassembled WGS sequence"/>
</dbReference>
<name>A0A150WPP6_BDEBC</name>
<evidence type="ECO:0000313" key="2">
    <source>
        <dbReference type="EMBL" id="KYG66277.1"/>
    </source>
</evidence>
<comment type="caution">
    <text evidence="2">The sequence shown here is derived from an EMBL/GenBank/DDBJ whole genome shotgun (WGS) entry which is preliminary data.</text>
</comment>
<dbReference type="AlphaFoldDB" id="A0A150WPP6"/>
<feature type="chain" id="PRO_5007573416" evidence="1">
    <location>
        <begin position="22"/>
        <end position="83"/>
    </location>
</feature>
<gene>
    <name evidence="2" type="ORF">AZI86_04250</name>
</gene>
<feature type="signal peptide" evidence="1">
    <location>
        <begin position="1"/>
        <end position="21"/>
    </location>
</feature>
<keyword evidence="3" id="KW-1185">Reference proteome</keyword>
<protein>
    <submittedName>
        <fullName evidence="2">Uncharacterized protein</fullName>
    </submittedName>
</protein>
<organism evidence="2 3">
    <name type="scientific">Bdellovibrio bacteriovorus</name>
    <dbReference type="NCBI Taxonomy" id="959"/>
    <lineage>
        <taxon>Bacteria</taxon>
        <taxon>Pseudomonadati</taxon>
        <taxon>Bdellovibrionota</taxon>
        <taxon>Bdellovibrionia</taxon>
        <taxon>Bdellovibrionales</taxon>
        <taxon>Pseudobdellovibrionaceae</taxon>
        <taxon>Bdellovibrio</taxon>
    </lineage>
</organism>
<dbReference type="RefSeq" id="WP_061833843.1">
    <property type="nucleotide sequence ID" value="NZ_LUKE01000001.1"/>
</dbReference>
<keyword evidence="1" id="KW-0732">Signal</keyword>
<reference evidence="2 3" key="1">
    <citation type="submission" date="2016-03" db="EMBL/GenBank/DDBJ databases">
        <authorList>
            <person name="Ploux O."/>
        </authorList>
    </citation>
    <scope>NUCLEOTIDE SEQUENCE [LARGE SCALE GENOMIC DNA]</scope>
    <source>
        <strain evidence="2 3">R0</strain>
    </source>
</reference>